<evidence type="ECO:0000313" key="3">
    <source>
        <dbReference type="Proteomes" id="UP000501690"/>
    </source>
</evidence>
<sequence length="111" mass="12295">MEAINTTSFTTTSSSSDSSSSDSNHNNPHRIKGVSTKTIVGFNTFLITYTWEDTLVATNRSYGKAFGLQRKMRSFWITSPNMVMDVGAQSPNLSAEVWVELQVEVDKLPKA</sequence>
<accession>A0A4D6NFP5</accession>
<keyword evidence="3" id="KW-1185">Reference proteome</keyword>
<dbReference type="Proteomes" id="UP000501690">
    <property type="component" value="Linkage Group LG10"/>
</dbReference>
<feature type="compositionally biased region" description="Low complexity" evidence="1">
    <location>
        <begin position="1"/>
        <end position="23"/>
    </location>
</feature>
<protein>
    <submittedName>
        <fullName evidence="2">Uncharacterized protein</fullName>
    </submittedName>
</protein>
<dbReference type="EMBL" id="CP039354">
    <property type="protein sequence ID" value="QCE11534.1"/>
    <property type="molecule type" value="Genomic_DNA"/>
</dbReference>
<organism evidence="2 3">
    <name type="scientific">Vigna unguiculata</name>
    <name type="common">Cowpea</name>
    <dbReference type="NCBI Taxonomy" id="3917"/>
    <lineage>
        <taxon>Eukaryota</taxon>
        <taxon>Viridiplantae</taxon>
        <taxon>Streptophyta</taxon>
        <taxon>Embryophyta</taxon>
        <taxon>Tracheophyta</taxon>
        <taxon>Spermatophyta</taxon>
        <taxon>Magnoliopsida</taxon>
        <taxon>eudicotyledons</taxon>
        <taxon>Gunneridae</taxon>
        <taxon>Pentapetalae</taxon>
        <taxon>rosids</taxon>
        <taxon>fabids</taxon>
        <taxon>Fabales</taxon>
        <taxon>Fabaceae</taxon>
        <taxon>Papilionoideae</taxon>
        <taxon>50 kb inversion clade</taxon>
        <taxon>NPAAA clade</taxon>
        <taxon>indigoferoid/millettioid clade</taxon>
        <taxon>Phaseoleae</taxon>
        <taxon>Vigna</taxon>
    </lineage>
</organism>
<name>A0A4D6NFP5_VIGUN</name>
<proteinExistence type="predicted"/>
<evidence type="ECO:0000313" key="2">
    <source>
        <dbReference type="EMBL" id="QCE11534.1"/>
    </source>
</evidence>
<dbReference type="AlphaFoldDB" id="A0A4D6NFP5"/>
<feature type="region of interest" description="Disordered" evidence="1">
    <location>
        <begin position="1"/>
        <end position="32"/>
    </location>
</feature>
<gene>
    <name evidence="2" type="ORF">DEO72_LG10g2767</name>
</gene>
<reference evidence="2 3" key="1">
    <citation type="submission" date="2019-04" db="EMBL/GenBank/DDBJ databases">
        <title>An improved genome assembly and genetic linkage map for asparagus bean, Vigna unguiculata ssp. sesquipedialis.</title>
        <authorList>
            <person name="Xia Q."/>
            <person name="Zhang R."/>
            <person name="Dong Y."/>
        </authorList>
    </citation>
    <scope>NUCLEOTIDE SEQUENCE [LARGE SCALE GENOMIC DNA]</scope>
    <source>
        <tissue evidence="2">Leaf</tissue>
    </source>
</reference>
<evidence type="ECO:0000256" key="1">
    <source>
        <dbReference type="SAM" id="MobiDB-lite"/>
    </source>
</evidence>